<dbReference type="InterPro" id="IPR007060">
    <property type="entry name" value="FtsL/DivIC"/>
</dbReference>
<name>A0A7U8C7L7_NEPCE</name>
<evidence type="ECO:0000256" key="3">
    <source>
        <dbReference type="ARBA" id="ARBA00022692"/>
    </source>
</evidence>
<keyword evidence="9" id="KW-1185">Reference proteome</keyword>
<proteinExistence type="inferred from homology"/>
<dbReference type="PANTHER" id="PTHR37485">
    <property type="entry name" value="CELL DIVISION PROTEIN FTSB"/>
    <property type="match status" value="1"/>
</dbReference>
<keyword evidence="5 7" id="KW-0472">Membrane</keyword>
<dbReference type="OrthoDB" id="7061211at2"/>
<dbReference type="GO" id="GO:0005886">
    <property type="term" value="C:plasma membrane"/>
    <property type="evidence" value="ECO:0007669"/>
    <property type="project" value="UniProtKB-SubCell"/>
</dbReference>
<feature type="topological domain" description="Periplasmic" evidence="7">
    <location>
        <begin position="23"/>
        <end position="96"/>
    </location>
</feature>
<protein>
    <recommendedName>
        <fullName evidence="7">Cell division protein FtsB</fullName>
    </recommendedName>
</protein>
<comment type="similarity">
    <text evidence="7">Belongs to the FtsB family.</text>
</comment>
<dbReference type="RefSeq" id="WP_007022078.1">
    <property type="nucleotide sequence ID" value="NZ_CH724126.1"/>
</dbReference>
<keyword evidence="7" id="KW-0997">Cell inner membrane</keyword>
<dbReference type="GO" id="GO:0030428">
    <property type="term" value="C:cell septum"/>
    <property type="evidence" value="ECO:0007669"/>
    <property type="project" value="TreeGrafter"/>
</dbReference>
<keyword evidence="7" id="KW-0175">Coiled coil</keyword>
<evidence type="ECO:0000256" key="4">
    <source>
        <dbReference type="ARBA" id="ARBA00022989"/>
    </source>
</evidence>
<keyword evidence="1 7" id="KW-1003">Cell membrane</keyword>
<evidence type="ECO:0000256" key="7">
    <source>
        <dbReference type="HAMAP-Rule" id="MF_00599"/>
    </source>
</evidence>
<evidence type="ECO:0000256" key="6">
    <source>
        <dbReference type="ARBA" id="ARBA00023306"/>
    </source>
</evidence>
<comment type="caution">
    <text evidence="8">The sequence shown here is derived from an EMBL/GenBank/DDBJ whole genome shotgun (WGS) entry which is preliminary data.</text>
</comment>
<keyword evidence="4 7" id="KW-1133">Transmembrane helix</keyword>
<sequence length="96" mass="11369">MYRWLIVALIILFIGLQYRLWFGENNLRDIWTLNSKIELQQEINQELNQRNSELEAEVQDLKQGLSALEERARSELGMIKEGETFFQLVEPADEKN</sequence>
<accession>A0A7U8C7L7</accession>
<dbReference type="HAMAP" id="MF_00599">
    <property type="entry name" value="FtsB"/>
    <property type="match status" value="1"/>
</dbReference>
<dbReference type="AlphaFoldDB" id="A0A7U8C7L7"/>
<dbReference type="Proteomes" id="UP000002171">
    <property type="component" value="Unassembled WGS sequence"/>
</dbReference>
<dbReference type="InterPro" id="IPR023081">
    <property type="entry name" value="Cell_div_FtsB"/>
</dbReference>
<keyword evidence="3 7" id="KW-0812">Transmembrane</keyword>
<dbReference type="PANTHER" id="PTHR37485:SF1">
    <property type="entry name" value="CELL DIVISION PROTEIN FTSB"/>
    <property type="match status" value="1"/>
</dbReference>
<comment type="subunit">
    <text evidence="7">Part of a complex composed of FtsB, FtsL and FtsQ.</text>
</comment>
<gene>
    <name evidence="7" type="primary">ftsB</name>
    <name evidence="8" type="ORF">MED92_08071</name>
</gene>
<feature type="coiled-coil region" evidence="7">
    <location>
        <begin position="36"/>
        <end position="71"/>
    </location>
</feature>
<dbReference type="EMBL" id="AAOW01000001">
    <property type="protein sequence ID" value="EAR63060.1"/>
    <property type="molecule type" value="Genomic_DNA"/>
</dbReference>
<evidence type="ECO:0000256" key="1">
    <source>
        <dbReference type="ARBA" id="ARBA00022475"/>
    </source>
</evidence>
<dbReference type="NCBIfam" id="NF002058">
    <property type="entry name" value="PRK00888.1"/>
    <property type="match status" value="1"/>
</dbReference>
<dbReference type="Pfam" id="PF04977">
    <property type="entry name" value="DivIC"/>
    <property type="match status" value="1"/>
</dbReference>
<evidence type="ECO:0000313" key="8">
    <source>
        <dbReference type="EMBL" id="EAR63060.1"/>
    </source>
</evidence>
<reference evidence="8 9" key="1">
    <citation type="submission" date="2006-02" db="EMBL/GenBank/DDBJ databases">
        <authorList>
            <person name="Pinhassi J."/>
            <person name="Pedros-Alio C."/>
            <person name="Ferriera S."/>
            <person name="Johnson J."/>
            <person name="Kravitz S."/>
            <person name="Halpern A."/>
            <person name="Remington K."/>
            <person name="Beeson K."/>
            <person name="Tran B."/>
            <person name="Rogers Y.-H."/>
            <person name="Friedman R."/>
            <person name="Venter J.C."/>
        </authorList>
    </citation>
    <scope>NUCLEOTIDE SEQUENCE [LARGE SCALE GENOMIC DNA]</scope>
    <source>
        <strain evidence="8 9">MED92</strain>
    </source>
</reference>
<comment type="function">
    <text evidence="7">Essential cell division protein. May link together the upstream cell division proteins, which are predominantly cytoplasmic, with the downstream cell division proteins, which are predominantly periplasmic.</text>
</comment>
<organism evidence="8 9">
    <name type="scientific">Neptuniibacter caesariensis</name>
    <dbReference type="NCBI Taxonomy" id="207954"/>
    <lineage>
        <taxon>Bacteria</taxon>
        <taxon>Pseudomonadati</taxon>
        <taxon>Pseudomonadota</taxon>
        <taxon>Gammaproteobacteria</taxon>
        <taxon>Oceanospirillales</taxon>
        <taxon>Oceanospirillaceae</taxon>
        <taxon>Neptuniibacter</taxon>
    </lineage>
</organism>
<evidence type="ECO:0000256" key="2">
    <source>
        <dbReference type="ARBA" id="ARBA00022618"/>
    </source>
</evidence>
<dbReference type="GO" id="GO:0043093">
    <property type="term" value="P:FtsZ-dependent cytokinesis"/>
    <property type="evidence" value="ECO:0007669"/>
    <property type="project" value="UniProtKB-UniRule"/>
</dbReference>
<comment type="subcellular location">
    <subcellularLocation>
        <location evidence="7">Cell inner membrane</location>
        <topology evidence="7">Single-pass type II membrane protein</topology>
    </subcellularLocation>
    <text evidence="7">Localizes to the division septum.</text>
</comment>
<evidence type="ECO:0000313" key="9">
    <source>
        <dbReference type="Proteomes" id="UP000002171"/>
    </source>
</evidence>
<dbReference type="GO" id="GO:0032153">
    <property type="term" value="C:cell division site"/>
    <property type="evidence" value="ECO:0007669"/>
    <property type="project" value="UniProtKB-UniRule"/>
</dbReference>
<keyword evidence="2 7" id="KW-0132">Cell division</keyword>
<evidence type="ECO:0000256" key="5">
    <source>
        <dbReference type="ARBA" id="ARBA00023136"/>
    </source>
</evidence>
<feature type="topological domain" description="Cytoplasmic" evidence="7">
    <location>
        <begin position="1"/>
        <end position="4"/>
    </location>
</feature>
<keyword evidence="6 7" id="KW-0131">Cell cycle</keyword>